<name>A0A1L7X8R4_9HELO</name>
<dbReference type="EMBL" id="FJOG01000018">
    <property type="protein sequence ID" value="CZR61377.1"/>
    <property type="molecule type" value="Genomic_DNA"/>
</dbReference>
<gene>
    <name evidence="2" type="ORF">PAC_11273</name>
</gene>
<dbReference type="STRING" id="576137.A0A1L7X8R4"/>
<protein>
    <submittedName>
        <fullName evidence="2">Uncharacterized protein</fullName>
    </submittedName>
</protein>
<sequence length="246" mass="24507">MQYSFALTALLAATYVSAVPLNINLGAYSPALVVGDGEISFGGAESAEALVNTLAGASAGTAATAAASGIKQAGVEGSTVITPTEITTEASASASPSPSASTLPSGIFGIGKKVVEPRVPSPSPELADADGVAKEKRDLAGFNAALNFATGALTKGPTVELGTGEGGSGVGITVKPGAVAKREAGSLPTVTLLKIRSLGNNDVARKARMARRADAVVAREISVDDIDSINLNLDGDVEFSIAEVKP</sequence>
<evidence type="ECO:0000256" key="1">
    <source>
        <dbReference type="SAM" id="SignalP"/>
    </source>
</evidence>
<evidence type="ECO:0000313" key="3">
    <source>
        <dbReference type="Proteomes" id="UP000184330"/>
    </source>
</evidence>
<feature type="chain" id="PRO_5012001633" evidence="1">
    <location>
        <begin position="19"/>
        <end position="246"/>
    </location>
</feature>
<keyword evidence="3" id="KW-1185">Reference proteome</keyword>
<dbReference type="AlphaFoldDB" id="A0A1L7X8R4"/>
<keyword evidence="1" id="KW-0732">Signal</keyword>
<reference evidence="2 3" key="1">
    <citation type="submission" date="2016-03" db="EMBL/GenBank/DDBJ databases">
        <authorList>
            <person name="Ploux O."/>
        </authorList>
    </citation>
    <scope>NUCLEOTIDE SEQUENCE [LARGE SCALE GENOMIC DNA]</scope>
    <source>
        <strain evidence="2 3">UAMH 11012</strain>
    </source>
</reference>
<dbReference type="Proteomes" id="UP000184330">
    <property type="component" value="Unassembled WGS sequence"/>
</dbReference>
<organism evidence="2 3">
    <name type="scientific">Phialocephala subalpina</name>
    <dbReference type="NCBI Taxonomy" id="576137"/>
    <lineage>
        <taxon>Eukaryota</taxon>
        <taxon>Fungi</taxon>
        <taxon>Dikarya</taxon>
        <taxon>Ascomycota</taxon>
        <taxon>Pezizomycotina</taxon>
        <taxon>Leotiomycetes</taxon>
        <taxon>Helotiales</taxon>
        <taxon>Mollisiaceae</taxon>
        <taxon>Phialocephala</taxon>
        <taxon>Phialocephala fortinii species complex</taxon>
    </lineage>
</organism>
<proteinExistence type="predicted"/>
<accession>A0A1L7X8R4</accession>
<feature type="signal peptide" evidence="1">
    <location>
        <begin position="1"/>
        <end position="18"/>
    </location>
</feature>
<dbReference type="OrthoDB" id="3941683at2759"/>
<evidence type="ECO:0000313" key="2">
    <source>
        <dbReference type="EMBL" id="CZR61377.1"/>
    </source>
</evidence>